<dbReference type="EMBL" id="BQFW01000014">
    <property type="protein sequence ID" value="GJJ77649.1"/>
    <property type="molecule type" value="Genomic_DNA"/>
</dbReference>
<gene>
    <name evidence="4" type="ORF">EMPS_10008</name>
</gene>
<dbReference type="AlphaFoldDB" id="A0A9P3M0T7"/>
<dbReference type="PANTHER" id="PTHR24078:SF553">
    <property type="entry name" value="DNAJ HOMOLOG SUBFAMILY B MEMBER 5"/>
    <property type="match status" value="1"/>
</dbReference>
<dbReference type="GO" id="GO:0051082">
    <property type="term" value="F:unfolded protein binding"/>
    <property type="evidence" value="ECO:0007669"/>
    <property type="project" value="InterPro"/>
</dbReference>
<dbReference type="PROSITE" id="PS00636">
    <property type="entry name" value="DNAJ_1"/>
    <property type="match status" value="1"/>
</dbReference>
<feature type="compositionally biased region" description="Low complexity" evidence="2">
    <location>
        <begin position="193"/>
        <end position="202"/>
    </location>
</feature>
<dbReference type="InterPro" id="IPR018253">
    <property type="entry name" value="DnaJ_domain_CS"/>
</dbReference>
<dbReference type="Pfam" id="PF01556">
    <property type="entry name" value="DnaJ_C"/>
    <property type="match status" value="1"/>
</dbReference>
<dbReference type="InterPro" id="IPR002939">
    <property type="entry name" value="DnaJ_C"/>
</dbReference>
<dbReference type="PRINTS" id="PR00625">
    <property type="entry name" value="JDOMAIN"/>
</dbReference>
<name>A0A9P3M0T7_9FUNG</name>
<dbReference type="SMART" id="SM00271">
    <property type="entry name" value="DnaJ"/>
    <property type="match status" value="1"/>
</dbReference>
<dbReference type="PROSITE" id="PS50076">
    <property type="entry name" value="DNAJ_2"/>
    <property type="match status" value="1"/>
</dbReference>
<dbReference type="CDD" id="cd06257">
    <property type="entry name" value="DnaJ"/>
    <property type="match status" value="1"/>
</dbReference>
<dbReference type="GO" id="GO:0051087">
    <property type="term" value="F:protein-folding chaperone binding"/>
    <property type="evidence" value="ECO:0007669"/>
    <property type="project" value="TreeGrafter"/>
</dbReference>
<evidence type="ECO:0000256" key="2">
    <source>
        <dbReference type="SAM" id="MobiDB-lite"/>
    </source>
</evidence>
<feature type="compositionally biased region" description="Gly residues" evidence="2">
    <location>
        <begin position="73"/>
        <end position="103"/>
    </location>
</feature>
<dbReference type="SUPFAM" id="SSF49493">
    <property type="entry name" value="HSP40/DnaJ peptide-binding domain"/>
    <property type="match status" value="2"/>
</dbReference>
<dbReference type="SUPFAM" id="SSF46565">
    <property type="entry name" value="Chaperone J-domain"/>
    <property type="match status" value="1"/>
</dbReference>
<dbReference type="PANTHER" id="PTHR24078">
    <property type="entry name" value="DNAJ HOMOLOG SUBFAMILY C MEMBER"/>
    <property type="match status" value="1"/>
</dbReference>
<accession>A0A9P3M0T7</accession>
<dbReference type="FunFam" id="2.60.260.20:FF:000013">
    <property type="entry name" value="DnaJ subfamily B member 11"/>
    <property type="match status" value="1"/>
</dbReference>
<dbReference type="CDD" id="cd10747">
    <property type="entry name" value="DnaJ_C"/>
    <property type="match status" value="1"/>
</dbReference>
<organism evidence="4 5">
    <name type="scientific">Entomortierella parvispora</name>
    <dbReference type="NCBI Taxonomy" id="205924"/>
    <lineage>
        <taxon>Eukaryota</taxon>
        <taxon>Fungi</taxon>
        <taxon>Fungi incertae sedis</taxon>
        <taxon>Mucoromycota</taxon>
        <taxon>Mortierellomycotina</taxon>
        <taxon>Mortierellomycetes</taxon>
        <taxon>Mortierellales</taxon>
        <taxon>Mortierellaceae</taxon>
        <taxon>Entomortierella</taxon>
    </lineage>
</organism>
<feature type="region of interest" description="Disordered" evidence="2">
    <location>
        <begin position="178"/>
        <end position="209"/>
    </location>
</feature>
<dbReference type="FunFam" id="2.60.260.20:FF:000002">
    <property type="entry name" value="Dnaj homolog subfamily b member"/>
    <property type="match status" value="1"/>
</dbReference>
<proteinExistence type="predicted"/>
<comment type="caution">
    <text evidence="4">The sequence shown here is derived from an EMBL/GenBank/DDBJ whole genome shotgun (WGS) entry which is preliminary data.</text>
</comment>
<dbReference type="InterPro" id="IPR036869">
    <property type="entry name" value="J_dom_sf"/>
</dbReference>
<dbReference type="Proteomes" id="UP000827284">
    <property type="component" value="Unassembled WGS sequence"/>
</dbReference>
<keyword evidence="1" id="KW-0143">Chaperone</keyword>
<dbReference type="GO" id="GO:0005829">
    <property type="term" value="C:cytosol"/>
    <property type="evidence" value="ECO:0007669"/>
    <property type="project" value="TreeGrafter"/>
</dbReference>
<dbReference type="Gene3D" id="1.10.287.110">
    <property type="entry name" value="DnaJ domain"/>
    <property type="match status" value="1"/>
</dbReference>
<dbReference type="Pfam" id="PF00226">
    <property type="entry name" value="DnaJ"/>
    <property type="match status" value="1"/>
</dbReference>
<reference evidence="4" key="2">
    <citation type="journal article" date="2022" name="Microbiol. Resour. Announc.">
        <title>Whole-Genome Sequence of Entomortierella parvispora E1425, a Mucoromycotan Fungus Associated with Burkholderiaceae-Related Endosymbiotic Bacteria.</title>
        <authorList>
            <person name="Herlambang A."/>
            <person name="Guo Y."/>
            <person name="Takashima Y."/>
            <person name="Narisawa K."/>
            <person name="Ohta H."/>
            <person name="Nishizawa T."/>
        </authorList>
    </citation>
    <scope>NUCLEOTIDE SEQUENCE</scope>
    <source>
        <strain evidence="4">E1425</strain>
    </source>
</reference>
<feature type="compositionally biased region" description="Gly residues" evidence="2">
    <location>
        <begin position="178"/>
        <end position="189"/>
    </location>
</feature>
<dbReference type="InterPro" id="IPR001623">
    <property type="entry name" value="DnaJ_domain"/>
</dbReference>
<sequence length="383" mass="40265">MGKDYYVILGVDKAATDDQLKKAYRKLALKYHPDKNSAPDAQKKFQDISEAYEVLSDKNKRAVFDQFGEEGLKGGASSGPEGAGGPGGFPPGGFSGFPGGGGHTFSFTSTPGGMGGAGGGFRPTDAEDIFKQFFSSFGGGGGFGDDDMGGFPGMRQGMGGMGGMHGMGGMGGMPGGMGGMPGGMGGMPGGRRSQQQQSSQSSVPEKPPALVRSLAVSLEDLQKGVTKRLKVTRKVRDGSGRTADKILTVDVKPGWKAGTKIRFPNEGDEFPSGAVQDIEFVLEEKPHPTFTRRGDDLIVEVELSLMEALTGFSKTVKTLDGRTLPVSASTRVIQPGQEEKFPSEGMPISKKPGQKGDLVVKYVVKFPQTLTPAQKEGLRKILA</sequence>
<dbReference type="InterPro" id="IPR008971">
    <property type="entry name" value="HSP40/DnaJ_pept-bd"/>
</dbReference>
<feature type="compositionally biased region" description="Gly residues" evidence="2">
    <location>
        <begin position="112"/>
        <end position="121"/>
    </location>
</feature>
<feature type="region of interest" description="Disordered" evidence="2">
    <location>
        <begin position="70"/>
        <end position="124"/>
    </location>
</feature>
<evidence type="ECO:0000313" key="4">
    <source>
        <dbReference type="EMBL" id="GJJ77649.1"/>
    </source>
</evidence>
<protein>
    <recommendedName>
        <fullName evidence="3">J domain-containing protein</fullName>
    </recommendedName>
</protein>
<reference evidence="4" key="1">
    <citation type="submission" date="2021-11" db="EMBL/GenBank/DDBJ databases">
        <authorList>
            <person name="Herlambang A."/>
            <person name="Guo Y."/>
            <person name="Takashima Y."/>
            <person name="Nishizawa T."/>
        </authorList>
    </citation>
    <scope>NUCLEOTIDE SEQUENCE</scope>
    <source>
        <strain evidence="4">E1425</strain>
    </source>
</reference>
<dbReference type="Gene3D" id="2.60.260.20">
    <property type="entry name" value="Urease metallochaperone UreE, N-terminal domain"/>
    <property type="match status" value="2"/>
</dbReference>
<feature type="domain" description="J" evidence="3">
    <location>
        <begin position="4"/>
        <end position="68"/>
    </location>
</feature>
<evidence type="ECO:0000259" key="3">
    <source>
        <dbReference type="PROSITE" id="PS50076"/>
    </source>
</evidence>
<keyword evidence="5" id="KW-1185">Reference proteome</keyword>
<evidence type="ECO:0000313" key="5">
    <source>
        <dbReference type="Proteomes" id="UP000827284"/>
    </source>
</evidence>
<evidence type="ECO:0000256" key="1">
    <source>
        <dbReference type="ARBA" id="ARBA00023186"/>
    </source>
</evidence>
<dbReference type="GO" id="GO:0006457">
    <property type="term" value="P:protein folding"/>
    <property type="evidence" value="ECO:0007669"/>
    <property type="project" value="InterPro"/>
</dbReference>
<dbReference type="GO" id="GO:0006413">
    <property type="term" value="P:translational initiation"/>
    <property type="evidence" value="ECO:0007669"/>
    <property type="project" value="TreeGrafter"/>
</dbReference>
<dbReference type="OrthoDB" id="10250354at2759"/>
<dbReference type="InterPro" id="IPR051339">
    <property type="entry name" value="DnaJ_subfamily_B"/>
</dbReference>